<dbReference type="InParanoid" id="A0A074ZDA5"/>
<dbReference type="Proteomes" id="UP000030641">
    <property type="component" value="Unassembled WGS sequence"/>
</dbReference>
<dbReference type="PANTHER" id="PTHR13483">
    <property type="entry name" value="BOX C_D SNORNA PROTEIN 1-RELATED"/>
    <property type="match status" value="1"/>
</dbReference>
<evidence type="ECO:0000313" key="10">
    <source>
        <dbReference type="Proteomes" id="UP000030641"/>
    </source>
</evidence>
<evidence type="ECO:0000256" key="7">
    <source>
        <dbReference type="SAM" id="MobiDB-lite"/>
    </source>
</evidence>
<gene>
    <name evidence="9" type="ORF">AUEXF2481DRAFT_38908</name>
</gene>
<feature type="region of interest" description="Disordered" evidence="7">
    <location>
        <begin position="182"/>
        <end position="271"/>
    </location>
</feature>
<keyword evidence="2 6" id="KW-0863">Zinc-finger</keyword>
<dbReference type="Pfam" id="PF04438">
    <property type="entry name" value="zf-HIT"/>
    <property type="match status" value="1"/>
</dbReference>
<reference evidence="9 10" key="1">
    <citation type="journal article" date="2014" name="BMC Genomics">
        <title>Genome sequencing of four Aureobasidium pullulans varieties: biotechnological potential, stress tolerance, and description of new species.</title>
        <authorList>
            <person name="Gostin Ar C."/>
            <person name="Ohm R.A."/>
            <person name="Kogej T."/>
            <person name="Sonjak S."/>
            <person name="Turk M."/>
            <person name="Zajc J."/>
            <person name="Zalar P."/>
            <person name="Grube M."/>
            <person name="Sun H."/>
            <person name="Han J."/>
            <person name="Sharma A."/>
            <person name="Chiniquy J."/>
            <person name="Ngan C.Y."/>
            <person name="Lipzen A."/>
            <person name="Barry K."/>
            <person name="Grigoriev I.V."/>
            <person name="Gunde-Cimerman N."/>
        </authorList>
    </citation>
    <scope>NUCLEOTIDE SEQUENCE [LARGE SCALE GENOMIC DNA]</scope>
    <source>
        <strain evidence="9 10">EXF-2481</strain>
    </source>
</reference>
<dbReference type="OMA" id="HKRLAWT"/>
<evidence type="ECO:0000259" key="8">
    <source>
        <dbReference type="PROSITE" id="PS51083"/>
    </source>
</evidence>
<dbReference type="CDD" id="cd23023">
    <property type="entry name" value="zf-HIT_BCD1"/>
    <property type="match status" value="1"/>
</dbReference>
<dbReference type="GO" id="GO:0048254">
    <property type="term" value="P:snoRNA localization"/>
    <property type="evidence" value="ECO:0007669"/>
    <property type="project" value="TreeGrafter"/>
</dbReference>
<dbReference type="GeneID" id="25366235"/>
<dbReference type="GO" id="GO:0000492">
    <property type="term" value="P:box C/D snoRNP assembly"/>
    <property type="evidence" value="ECO:0007669"/>
    <property type="project" value="TreeGrafter"/>
</dbReference>
<comment type="function">
    <text evidence="4">Required for box C/D snoRNAs accumulation involved in snoRNA processing, snoRNA transport to the nucleolus and ribosome biogenesis.</text>
</comment>
<feature type="compositionally biased region" description="Basic and acidic residues" evidence="7">
    <location>
        <begin position="182"/>
        <end position="200"/>
    </location>
</feature>
<evidence type="ECO:0000256" key="5">
    <source>
        <dbReference type="ARBA" id="ARBA00049654"/>
    </source>
</evidence>
<evidence type="ECO:0000313" key="9">
    <source>
        <dbReference type="EMBL" id="KEQ96646.1"/>
    </source>
</evidence>
<proteinExistence type="inferred from homology"/>
<dbReference type="GO" id="GO:0008270">
    <property type="term" value="F:zinc ion binding"/>
    <property type="evidence" value="ECO:0007669"/>
    <property type="project" value="UniProtKB-UniRule"/>
</dbReference>
<keyword evidence="10" id="KW-1185">Reference proteome</keyword>
<organism evidence="9 10">
    <name type="scientific">Aureobasidium subglaciale (strain EXF-2481)</name>
    <name type="common">Aureobasidium pullulans var. subglaciale</name>
    <dbReference type="NCBI Taxonomy" id="1043005"/>
    <lineage>
        <taxon>Eukaryota</taxon>
        <taxon>Fungi</taxon>
        <taxon>Dikarya</taxon>
        <taxon>Ascomycota</taxon>
        <taxon>Pezizomycotina</taxon>
        <taxon>Dothideomycetes</taxon>
        <taxon>Dothideomycetidae</taxon>
        <taxon>Dothideales</taxon>
        <taxon>Saccotheciaceae</taxon>
        <taxon>Aureobasidium</taxon>
    </lineage>
</organism>
<evidence type="ECO:0000256" key="1">
    <source>
        <dbReference type="ARBA" id="ARBA00022723"/>
    </source>
</evidence>
<dbReference type="PANTHER" id="PTHR13483:SF11">
    <property type="entry name" value="ZINC FINGER HIT DOMAIN-CONTAINING PROTEIN 3"/>
    <property type="match status" value="1"/>
</dbReference>
<dbReference type="GO" id="GO:0070761">
    <property type="term" value="C:pre-snoRNP complex"/>
    <property type="evidence" value="ECO:0007669"/>
    <property type="project" value="TreeGrafter"/>
</dbReference>
<dbReference type="GO" id="GO:0000463">
    <property type="term" value="P:maturation of LSU-rRNA from tricistronic rRNA transcript (SSU-rRNA, 5.8S rRNA, LSU-rRNA)"/>
    <property type="evidence" value="ECO:0007669"/>
    <property type="project" value="TreeGrafter"/>
</dbReference>
<evidence type="ECO:0000256" key="4">
    <source>
        <dbReference type="ARBA" id="ARBA00049598"/>
    </source>
</evidence>
<protein>
    <recommendedName>
        <fullName evidence="8">HIT-type domain-containing protein</fullName>
    </recommendedName>
</protein>
<evidence type="ECO:0000256" key="6">
    <source>
        <dbReference type="PROSITE-ProRule" id="PRU00453"/>
    </source>
</evidence>
<dbReference type="SUPFAM" id="SSF144232">
    <property type="entry name" value="HIT/MYND zinc finger-like"/>
    <property type="match status" value="1"/>
</dbReference>
<dbReference type="Pfam" id="PF25790">
    <property type="entry name" value="BCD1"/>
    <property type="match status" value="1"/>
</dbReference>
<dbReference type="PROSITE" id="PS51083">
    <property type="entry name" value="ZF_HIT"/>
    <property type="match status" value="1"/>
</dbReference>
<dbReference type="HOGENOM" id="CLU_025524_5_1_1"/>
<accession>A0A074ZDA5</accession>
<dbReference type="EMBL" id="KL584756">
    <property type="protein sequence ID" value="KEQ96646.1"/>
    <property type="molecule type" value="Genomic_DNA"/>
</dbReference>
<dbReference type="InterPro" id="IPR051639">
    <property type="entry name" value="BCD1"/>
</dbReference>
<comment type="similarity">
    <text evidence="5">Belongs to the BCD1 family.</text>
</comment>
<evidence type="ECO:0000256" key="3">
    <source>
        <dbReference type="ARBA" id="ARBA00022833"/>
    </source>
</evidence>
<dbReference type="GO" id="GO:0005634">
    <property type="term" value="C:nucleus"/>
    <property type="evidence" value="ECO:0007669"/>
    <property type="project" value="TreeGrafter"/>
</dbReference>
<keyword evidence="3" id="KW-0862">Zinc</keyword>
<dbReference type="OrthoDB" id="272357at2759"/>
<dbReference type="RefSeq" id="XP_013344997.1">
    <property type="nucleotide sequence ID" value="XM_013489543.1"/>
</dbReference>
<dbReference type="InterPro" id="IPR007529">
    <property type="entry name" value="Znf_HIT"/>
</dbReference>
<dbReference type="STRING" id="1043005.A0A074ZDA5"/>
<sequence>MTDSTTPLTALCNICHSAAPKYTCPRDKVRTCSLACSQSHKRRAACNGLRDPSAYVSKSTLATAGGIDRDYNFLSGLERNIDRADKETTERGVSLSGQGKPVFQKRWHDNGALGKYLRENGIVVHKAPIGMARQKANQTRFIQKSKRIVWSVEWVVEGEKRIAEVDESRTLEEAYKELMLEKERENKKRKRAQDDADAKAQKQRKQPGPLQAVEKQEQSETSAPTGAEAVSKVEGLSTEEPPAAPSTDEAKPEESSKSLQPPPSSDDTSTSETIHFFLHKPHTSSTNTVLIPIPPVTTLTNALRHKDVLEFPTIYAFSTYAQPATQISSIEAAPVENTLKEAEHTTDILPKGFITLDQYKQERSAEDKELMGMMESIPEGQRKVALDGGIFGGAEEKKEEEVDEKQILEVLQRDADALKQ</sequence>
<name>A0A074ZDA5_AURSE</name>
<evidence type="ECO:0000256" key="2">
    <source>
        <dbReference type="ARBA" id="ARBA00022771"/>
    </source>
</evidence>
<dbReference type="InterPro" id="IPR057721">
    <property type="entry name" value="BCD1_alpha/beta"/>
</dbReference>
<dbReference type="AlphaFoldDB" id="A0A074ZDA5"/>
<feature type="domain" description="HIT-type" evidence="8">
    <location>
        <begin position="12"/>
        <end position="46"/>
    </location>
</feature>
<keyword evidence="1" id="KW-0479">Metal-binding</keyword>
<dbReference type="Gene3D" id="3.30.60.190">
    <property type="match status" value="1"/>
</dbReference>